<feature type="domain" description="CxC5 like cysteine cluster associated with KDZ" evidence="1">
    <location>
        <begin position="111"/>
        <end position="177"/>
    </location>
</feature>
<dbReference type="Pfam" id="PF18718">
    <property type="entry name" value="CxC5"/>
    <property type="match status" value="1"/>
</dbReference>
<gene>
    <name evidence="3" type="ORF">QCA50_007309</name>
</gene>
<keyword evidence="4" id="KW-1185">Reference proteome</keyword>
<dbReference type="AlphaFoldDB" id="A0AAW0GHY7"/>
<organism evidence="3 4">
    <name type="scientific">Cerrena zonata</name>
    <dbReference type="NCBI Taxonomy" id="2478898"/>
    <lineage>
        <taxon>Eukaryota</taxon>
        <taxon>Fungi</taxon>
        <taxon>Dikarya</taxon>
        <taxon>Basidiomycota</taxon>
        <taxon>Agaricomycotina</taxon>
        <taxon>Agaricomycetes</taxon>
        <taxon>Polyporales</taxon>
        <taxon>Cerrenaceae</taxon>
        <taxon>Cerrena</taxon>
    </lineage>
</organism>
<reference evidence="3 4" key="1">
    <citation type="submission" date="2022-09" db="EMBL/GenBank/DDBJ databases">
        <authorList>
            <person name="Palmer J.M."/>
        </authorList>
    </citation>
    <scope>NUCLEOTIDE SEQUENCE [LARGE SCALE GENOMIC DNA]</scope>
    <source>
        <strain evidence="3 4">DSM 7382</strain>
    </source>
</reference>
<accession>A0AAW0GHY7</accession>
<evidence type="ECO:0008006" key="5">
    <source>
        <dbReference type="Google" id="ProtNLM"/>
    </source>
</evidence>
<protein>
    <recommendedName>
        <fullName evidence="5">CxC6 like cysteine cluster associated with KDZ domain-containing protein</fullName>
    </recommendedName>
</protein>
<evidence type="ECO:0000313" key="4">
    <source>
        <dbReference type="Proteomes" id="UP001385951"/>
    </source>
</evidence>
<sequence length="588" mass="67180">MLLCDLLQYIKAESALTTLDFDTITQFIDLCRLLRTPIGYIQPHYIETPPAQLPVNIQEFLQVALDIPDDTIKLAWDAFKQLVWDGEVVVPEQKVAYLPTFLRFGLSHNISCKTRYYHDYYVHLNATRRTYYGSSQTYLQIATHYYVARDLVDLFISMMANAWTSATNCARIYNESLIASSFDALPPTWEYRLRMNVEDVWNAFFLHSLLTDFDERSHVLELPHDAASQATRLDEAIRLRNASISGTGQDHWNHACNLCCWIHADADGTPLHLRSVVIDGVTLGHPCCSVHNCMIPLASTQDHFCPTHRDHARICVVTNCDKPARLGAQTCTELAHSALEEYYNQQGKAMFQLKLRLERARARNESGPPSESPATVSEADVMSDVTSDMLACGGKPDAGNRQLKARFGRRWTHNDELCTASCGIILGCTTFYGSEAPNGVRHFLMRTFPTKRALPGVIWHDNNCQIVRMLRNDVDPYLASYFDNCALLVDVFHFKSKHKEQDVDCGNNCNPYIWPELRTDDGKWRFNSSAAEQANAWYGGFQAIVREMHADRYNFFLDEMIKYRNKFTFRKLQTDGHAPFNIPRKCLL</sequence>
<dbReference type="InterPro" id="IPR040898">
    <property type="entry name" value="CxC6"/>
</dbReference>
<comment type="caution">
    <text evidence="3">The sequence shown here is derived from an EMBL/GenBank/DDBJ whole genome shotgun (WGS) entry which is preliminary data.</text>
</comment>
<evidence type="ECO:0000259" key="2">
    <source>
        <dbReference type="Pfam" id="PF18721"/>
    </source>
</evidence>
<name>A0AAW0GHY7_9APHY</name>
<evidence type="ECO:0000313" key="3">
    <source>
        <dbReference type="EMBL" id="KAK7689517.1"/>
    </source>
</evidence>
<dbReference type="InterPro" id="IPR041539">
    <property type="entry name" value="CxC5"/>
</dbReference>
<dbReference type="EMBL" id="JASBNA010000008">
    <property type="protein sequence ID" value="KAK7689517.1"/>
    <property type="molecule type" value="Genomic_DNA"/>
</dbReference>
<dbReference type="Proteomes" id="UP001385951">
    <property type="component" value="Unassembled WGS sequence"/>
</dbReference>
<proteinExistence type="predicted"/>
<dbReference type="Pfam" id="PF18721">
    <property type="entry name" value="CxC6"/>
    <property type="match status" value="1"/>
</dbReference>
<feature type="domain" description="CxC6 like cysteine cluster associated with KDZ" evidence="2">
    <location>
        <begin position="277"/>
        <end position="341"/>
    </location>
</feature>
<evidence type="ECO:0000259" key="1">
    <source>
        <dbReference type="Pfam" id="PF18718"/>
    </source>
</evidence>